<comment type="caution">
    <text evidence="1">The sequence shown here is derived from an EMBL/GenBank/DDBJ whole genome shotgun (WGS) entry which is preliminary data.</text>
</comment>
<sequence>MSEEGLVAWWEHTGEPGSPTLGQLTLVIADDVAALSANPQPSVRFTSSDHTLGEDSLTTLHSVRRVATQAVELTSRDYRSGGAVALQHRPVSSRAHDPLALFDHSIVDHPGLGRAPARWQPTLSSVAATRRTDTDGLDNVFSQRRGPTRQGLWRLKPAVAHSKLKGALANCLIPLISFEQRCARP</sequence>
<dbReference type="RefSeq" id="WP_341426970.1">
    <property type="nucleotide sequence ID" value="NZ_JBBUTG010000011.1"/>
</dbReference>
<accession>A0ABU9BVQ5</accession>
<evidence type="ECO:0000313" key="2">
    <source>
        <dbReference type="Proteomes" id="UP001371218"/>
    </source>
</evidence>
<proteinExistence type="predicted"/>
<reference evidence="1 2" key="1">
    <citation type="submission" date="2024-04" db="EMBL/GenBank/DDBJ databases">
        <title>Novel species of the genus Ideonella isolated from streams.</title>
        <authorList>
            <person name="Lu H."/>
        </authorList>
    </citation>
    <scope>NUCLEOTIDE SEQUENCE [LARGE SCALE GENOMIC DNA]</scope>
    <source>
        <strain evidence="1 2">DXS29W</strain>
    </source>
</reference>
<organism evidence="1 2">
    <name type="scientific">Ideonella lacteola</name>
    <dbReference type="NCBI Taxonomy" id="2984193"/>
    <lineage>
        <taxon>Bacteria</taxon>
        <taxon>Pseudomonadati</taxon>
        <taxon>Pseudomonadota</taxon>
        <taxon>Betaproteobacteria</taxon>
        <taxon>Burkholderiales</taxon>
        <taxon>Sphaerotilaceae</taxon>
        <taxon>Ideonella</taxon>
    </lineage>
</organism>
<gene>
    <name evidence="1" type="ORF">AACH06_17130</name>
</gene>
<evidence type="ECO:0000313" key="1">
    <source>
        <dbReference type="EMBL" id="MEK8032548.1"/>
    </source>
</evidence>
<protein>
    <submittedName>
        <fullName evidence="1">Contractile injection system protein, VgrG/Pvc8 family</fullName>
    </submittedName>
</protein>
<name>A0ABU9BVQ5_9BURK</name>
<dbReference type="Pfam" id="PF05954">
    <property type="entry name" value="Phage_GPD"/>
    <property type="match status" value="1"/>
</dbReference>
<dbReference type="EMBL" id="JBBUTG010000011">
    <property type="protein sequence ID" value="MEK8032548.1"/>
    <property type="molecule type" value="Genomic_DNA"/>
</dbReference>
<dbReference type="Proteomes" id="UP001371218">
    <property type="component" value="Unassembled WGS sequence"/>
</dbReference>
<keyword evidence="2" id="KW-1185">Reference proteome</keyword>